<dbReference type="InterPro" id="IPR058352">
    <property type="entry name" value="DUF8039"/>
</dbReference>
<evidence type="ECO:0000313" key="3">
    <source>
        <dbReference type="EMBL" id="CAH9108133.1"/>
    </source>
</evidence>
<accession>A0A9P0ZQ59</accession>
<evidence type="ECO:0000256" key="1">
    <source>
        <dbReference type="SAM" id="MobiDB-lite"/>
    </source>
</evidence>
<proteinExistence type="predicted"/>
<gene>
    <name evidence="3" type="ORF">CEURO_LOCUS18001</name>
</gene>
<dbReference type="PANTHER" id="PTHR33018:SF34">
    <property type="entry name" value="OS02G0472350 PROTEIN"/>
    <property type="match status" value="1"/>
</dbReference>
<sequence>MSDDDGDDHNHTPNSHVKGGGGSGRRDSDGKKIIEFAQNDTIIGELAEEFKTYLGKLVRGRMKANINSWHEVSGPTKAQLIKEIQHDYVLEDNMVKTVSKKLSKMHRDWRNRLRTGYLSKTRPVGKDCVDPLKKYKDQLTKEVWEDFVAKSTTPEFMALSEKNKQAALQNIFPHHMGRSGYVLSMAKWKEQGLLDRFLPTSEVDSTKSSTTTTEEIPRHVSWFCARSGLTSDGHLAFPGNTDGMKEKKNKLDKIQDDIAAGTWKPIGRHDILTEVVGKPDYPCRARGIGGGVGYTRVFAAERRGGRRDKVGNLSEDDLKKLQERWLKDMHHYFVPRGEQPTMRSTQASESGQVDTMNSTADIPHKSFIDGANCRLAVESQTVNGDMSLDYVAVAVAYNTPVGALIHNVSMSDKTIKVNISMPCPGCDQCPLLFPNESADMYVIADAVGSFVQWPARLVIFEGEEPQFQHKKKR</sequence>
<dbReference type="EMBL" id="CAMAPE010000051">
    <property type="protein sequence ID" value="CAH9108133.1"/>
    <property type="molecule type" value="Genomic_DNA"/>
</dbReference>
<protein>
    <recommendedName>
        <fullName evidence="2">DUF8039 domain-containing protein</fullName>
    </recommendedName>
</protein>
<organism evidence="3 4">
    <name type="scientific">Cuscuta europaea</name>
    <name type="common">European dodder</name>
    <dbReference type="NCBI Taxonomy" id="41803"/>
    <lineage>
        <taxon>Eukaryota</taxon>
        <taxon>Viridiplantae</taxon>
        <taxon>Streptophyta</taxon>
        <taxon>Embryophyta</taxon>
        <taxon>Tracheophyta</taxon>
        <taxon>Spermatophyta</taxon>
        <taxon>Magnoliopsida</taxon>
        <taxon>eudicotyledons</taxon>
        <taxon>Gunneridae</taxon>
        <taxon>Pentapetalae</taxon>
        <taxon>asterids</taxon>
        <taxon>lamiids</taxon>
        <taxon>Solanales</taxon>
        <taxon>Convolvulaceae</taxon>
        <taxon>Cuscuteae</taxon>
        <taxon>Cuscuta</taxon>
        <taxon>Cuscuta subgen. Cuscuta</taxon>
    </lineage>
</organism>
<comment type="caution">
    <text evidence="3">The sequence shown here is derived from an EMBL/GenBank/DDBJ whole genome shotgun (WGS) entry which is preliminary data.</text>
</comment>
<feature type="region of interest" description="Disordered" evidence="1">
    <location>
        <begin position="1"/>
        <end position="29"/>
    </location>
</feature>
<keyword evidence="4" id="KW-1185">Reference proteome</keyword>
<name>A0A9P0ZQ59_CUSEU</name>
<dbReference type="Pfam" id="PF26133">
    <property type="entry name" value="DUF8039"/>
    <property type="match status" value="1"/>
</dbReference>
<reference evidence="3" key="1">
    <citation type="submission" date="2022-07" db="EMBL/GenBank/DDBJ databases">
        <authorList>
            <person name="Macas J."/>
            <person name="Novak P."/>
            <person name="Neumann P."/>
        </authorList>
    </citation>
    <scope>NUCLEOTIDE SEQUENCE</scope>
</reference>
<feature type="domain" description="DUF8039" evidence="2">
    <location>
        <begin position="370"/>
        <end position="460"/>
    </location>
</feature>
<evidence type="ECO:0000259" key="2">
    <source>
        <dbReference type="Pfam" id="PF26133"/>
    </source>
</evidence>
<dbReference type="PANTHER" id="PTHR33018">
    <property type="entry name" value="OS10G0338966 PROTEIN-RELATED"/>
    <property type="match status" value="1"/>
</dbReference>
<dbReference type="AlphaFoldDB" id="A0A9P0ZQ59"/>
<dbReference type="OrthoDB" id="1710422at2759"/>
<dbReference type="Proteomes" id="UP001152484">
    <property type="component" value="Unassembled WGS sequence"/>
</dbReference>
<evidence type="ECO:0000313" key="4">
    <source>
        <dbReference type="Proteomes" id="UP001152484"/>
    </source>
</evidence>